<evidence type="ECO:0000256" key="4">
    <source>
        <dbReference type="ARBA" id="ARBA00022741"/>
    </source>
</evidence>
<keyword evidence="6 9" id="KW-0061">Asparagine biosynthesis</keyword>
<evidence type="ECO:0000256" key="10">
    <source>
        <dbReference type="PIRSR" id="PIRSR001589-2"/>
    </source>
</evidence>
<comment type="catalytic activity">
    <reaction evidence="8">
        <text>L-aspartate + L-glutamine + ATP + H2O = L-asparagine + L-glutamate + AMP + diphosphate + H(+)</text>
        <dbReference type="Rhea" id="RHEA:12228"/>
        <dbReference type="ChEBI" id="CHEBI:15377"/>
        <dbReference type="ChEBI" id="CHEBI:15378"/>
        <dbReference type="ChEBI" id="CHEBI:29985"/>
        <dbReference type="ChEBI" id="CHEBI:29991"/>
        <dbReference type="ChEBI" id="CHEBI:30616"/>
        <dbReference type="ChEBI" id="CHEBI:33019"/>
        <dbReference type="ChEBI" id="CHEBI:58048"/>
        <dbReference type="ChEBI" id="CHEBI:58359"/>
        <dbReference type="ChEBI" id="CHEBI:456215"/>
        <dbReference type="EC" id="6.3.5.4"/>
    </reaction>
</comment>
<dbReference type="GO" id="GO:0004066">
    <property type="term" value="F:asparagine synthase (glutamine-hydrolyzing) activity"/>
    <property type="evidence" value="ECO:0007669"/>
    <property type="project" value="UniProtKB-EC"/>
</dbReference>
<protein>
    <recommendedName>
        <fullName evidence="3">asparagine synthase (glutamine-hydrolyzing)</fullName>
        <ecNumber evidence="3">6.3.5.4</ecNumber>
    </recommendedName>
</protein>
<feature type="binding site" evidence="10">
    <location>
        <position position="294"/>
    </location>
    <ligand>
        <name>ATP</name>
        <dbReference type="ChEBI" id="CHEBI:30616"/>
    </ligand>
</feature>
<dbReference type="Gene3D" id="3.60.20.10">
    <property type="entry name" value="Glutamine Phosphoribosylpyrophosphate, subunit 1, domain 1"/>
    <property type="match status" value="1"/>
</dbReference>
<dbReference type="PANTHER" id="PTHR43284">
    <property type="entry name" value="ASPARAGINE SYNTHETASE (GLUTAMINE-HYDROLYZING)"/>
    <property type="match status" value="1"/>
</dbReference>
<keyword evidence="7 9" id="KW-0315">Glutamine amidotransferase</keyword>
<comment type="pathway">
    <text evidence="1">Amino-acid biosynthesis; L-asparagine biosynthesis; L-asparagine from L-aspartate (L-Gln route): step 1/1.</text>
</comment>
<feature type="binding site" evidence="10">
    <location>
        <position position="102"/>
    </location>
    <ligand>
        <name>L-glutamine</name>
        <dbReference type="ChEBI" id="CHEBI:58359"/>
    </ligand>
</feature>
<dbReference type="RefSeq" id="WP_101331899.1">
    <property type="nucleotide sequence ID" value="NZ_PJNH01000003.1"/>
</dbReference>
<keyword evidence="5 10" id="KW-0067">ATP-binding</keyword>
<gene>
    <name evidence="13" type="primary">asnB</name>
    <name evidence="13" type="ORF">CEY16_10130</name>
</gene>
<dbReference type="InterPro" id="IPR033738">
    <property type="entry name" value="AsnB_N"/>
</dbReference>
<evidence type="ECO:0000256" key="11">
    <source>
        <dbReference type="PIRSR" id="PIRSR001589-3"/>
    </source>
</evidence>
<reference evidence="13 14" key="1">
    <citation type="submission" date="2017-06" db="EMBL/GenBank/DDBJ databases">
        <title>the draft geome sequence of Illustriluteabacillus marina B3227.</title>
        <authorList>
            <person name="He R.-H."/>
            <person name="Du Z.-J."/>
        </authorList>
    </citation>
    <scope>NUCLEOTIDE SEQUENCE [LARGE SCALE GENOMIC DNA]</scope>
    <source>
        <strain evidence="13 14">B3227</strain>
    </source>
</reference>
<dbReference type="SUPFAM" id="SSF56235">
    <property type="entry name" value="N-terminal nucleophile aminohydrolases (Ntn hydrolases)"/>
    <property type="match status" value="1"/>
</dbReference>
<evidence type="ECO:0000256" key="7">
    <source>
        <dbReference type="ARBA" id="ARBA00022962"/>
    </source>
</evidence>
<accession>A0A2I0QRY6</accession>
<dbReference type="InterPro" id="IPR051786">
    <property type="entry name" value="ASN_synthetase/amidase"/>
</dbReference>
<dbReference type="InterPro" id="IPR006426">
    <property type="entry name" value="Asn_synth_AEB"/>
</dbReference>
<dbReference type="Proteomes" id="UP000243524">
    <property type="component" value="Unassembled WGS sequence"/>
</dbReference>
<evidence type="ECO:0000313" key="13">
    <source>
        <dbReference type="EMBL" id="PKR77096.1"/>
    </source>
</evidence>
<evidence type="ECO:0000256" key="9">
    <source>
        <dbReference type="PIRSR" id="PIRSR001589-1"/>
    </source>
</evidence>
<evidence type="ECO:0000256" key="1">
    <source>
        <dbReference type="ARBA" id="ARBA00005187"/>
    </source>
</evidence>
<keyword evidence="14" id="KW-1185">Reference proteome</keyword>
<dbReference type="GO" id="GO:0006529">
    <property type="term" value="P:asparagine biosynthetic process"/>
    <property type="evidence" value="ECO:0007669"/>
    <property type="project" value="UniProtKB-KW"/>
</dbReference>
<keyword evidence="4 10" id="KW-0547">Nucleotide-binding</keyword>
<dbReference type="InterPro" id="IPR014729">
    <property type="entry name" value="Rossmann-like_a/b/a_fold"/>
</dbReference>
<comment type="caution">
    <text evidence="13">The sequence shown here is derived from an EMBL/GenBank/DDBJ whole genome shotgun (WGS) entry which is preliminary data.</text>
</comment>
<evidence type="ECO:0000256" key="5">
    <source>
        <dbReference type="ARBA" id="ARBA00022840"/>
    </source>
</evidence>
<dbReference type="OrthoDB" id="9763290at2"/>
<comment type="similarity">
    <text evidence="2">Belongs to the asparagine synthetase family.</text>
</comment>
<dbReference type="AlphaFoldDB" id="A0A2I0QRY6"/>
<dbReference type="InterPro" id="IPR017932">
    <property type="entry name" value="GATase_2_dom"/>
</dbReference>
<evidence type="ECO:0000256" key="3">
    <source>
        <dbReference type="ARBA" id="ARBA00012737"/>
    </source>
</evidence>
<feature type="domain" description="Glutamine amidotransferase type-2" evidence="12">
    <location>
        <begin position="2"/>
        <end position="216"/>
    </location>
</feature>
<dbReference type="InterPro" id="IPR029055">
    <property type="entry name" value="Ntn_hydrolases_N"/>
</dbReference>
<dbReference type="EC" id="6.3.5.4" evidence="3"/>
<dbReference type="CDD" id="cd00712">
    <property type="entry name" value="AsnB"/>
    <property type="match status" value="1"/>
</dbReference>
<evidence type="ECO:0000256" key="8">
    <source>
        <dbReference type="ARBA" id="ARBA00048741"/>
    </source>
</evidence>
<feature type="site" description="Important for beta-aspartyl-AMP intermediate formation" evidence="11">
    <location>
        <position position="379"/>
    </location>
</feature>
<dbReference type="EMBL" id="PJNH01000003">
    <property type="protein sequence ID" value="PKR77096.1"/>
    <property type="molecule type" value="Genomic_DNA"/>
</dbReference>
<dbReference type="InterPro" id="IPR001962">
    <property type="entry name" value="Asn_synthase"/>
</dbReference>
<dbReference type="PIRSF" id="PIRSF001589">
    <property type="entry name" value="Asn_synthetase_glu-h"/>
    <property type="match status" value="1"/>
</dbReference>
<evidence type="ECO:0000313" key="14">
    <source>
        <dbReference type="Proteomes" id="UP000243524"/>
    </source>
</evidence>
<dbReference type="GO" id="GO:0005829">
    <property type="term" value="C:cytosol"/>
    <property type="evidence" value="ECO:0007669"/>
    <property type="project" value="TreeGrafter"/>
</dbReference>
<dbReference type="Pfam" id="PF00733">
    <property type="entry name" value="Asn_synthase"/>
    <property type="match status" value="1"/>
</dbReference>
<dbReference type="SUPFAM" id="SSF52402">
    <property type="entry name" value="Adenine nucleotide alpha hydrolases-like"/>
    <property type="match status" value="1"/>
</dbReference>
<dbReference type="Pfam" id="PF13537">
    <property type="entry name" value="GATase_7"/>
    <property type="match status" value="1"/>
</dbReference>
<dbReference type="PROSITE" id="PS51278">
    <property type="entry name" value="GATASE_TYPE_2"/>
    <property type="match status" value="1"/>
</dbReference>
<evidence type="ECO:0000256" key="6">
    <source>
        <dbReference type="ARBA" id="ARBA00022888"/>
    </source>
</evidence>
<dbReference type="Gene3D" id="3.40.50.620">
    <property type="entry name" value="HUPs"/>
    <property type="match status" value="1"/>
</dbReference>
<organism evidence="13 14">
    <name type="scientific">Halalkalibacillus sediminis</name>
    <dbReference type="NCBI Taxonomy" id="2018042"/>
    <lineage>
        <taxon>Bacteria</taxon>
        <taxon>Bacillati</taxon>
        <taxon>Bacillota</taxon>
        <taxon>Bacilli</taxon>
        <taxon>Bacillales</taxon>
        <taxon>Bacillaceae</taxon>
        <taxon>Halalkalibacillus</taxon>
    </lineage>
</organism>
<feature type="active site" description="For GATase activity" evidence="9">
    <location>
        <position position="2"/>
    </location>
</feature>
<keyword evidence="9" id="KW-0028">Amino-acid biosynthesis</keyword>
<evidence type="ECO:0000259" key="12">
    <source>
        <dbReference type="PROSITE" id="PS51278"/>
    </source>
</evidence>
<feature type="binding site" evidence="10">
    <location>
        <begin position="377"/>
        <end position="378"/>
    </location>
    <ligand>
        <name>ATP</name>
        <dbReference type="ChEBI" id="CHEBI:30616"/>
    </ligand>
</feature>
<dbReference type="CDD" id="cd01991">
    <property type="entry name" value="Asn_synthase_B_C"/>
    <property type="match status" value="1"/>
</dbReference>
<proteinExistence type="inferred from homology"/>
<sequence>MCGLTGWVSWNGVQPDQYSMLKQMTATITHRGTDDEGYYMNEHVAFGHRRLAIIDVEKGKQPMKRMIDHDEYMIIYNGELYNTEELRRSLKSQGYTFNTTCDTEVLLCAYIHWGEDCLDHLNGIFAFVIWDSSKEQVFIARDRLGVKPLYYAEKGKNLIFGSEVKAILAHSAVDPVVDRDGLAEIFGLGPSSTPGHAIFKQVKELRAGHAMIFSKNGLKSWRYWNVESHPHEDSFEETVEKVRFLLTDAIERQLVSDVPLSTFLSGGLDSSAITAIAARRFEKDHRGQLSTFSIDYEGNEKYFKKNEFQPSSDREFIQKMVQKFETKHHDERISENELAELLKRSVELRDLPGMADIDSSLLWFCQRVKQHTSVSLSGECADEIFGGYPWFEEPTLSQADSFPWIRSLEGRENLLHDEWKDRLSIKDYVHQRFQETMDESPKLEGESAADAKRRQMFYLNMHWFMAQLLERKDRMSMGATLEVRVPFADHRLIQYVWNVPWEMKRVGGYEKGLLRKAMEGVLPDEVLYRKKNPYPKTFQPEYTRLVNEWAKKILLHKDARIHEFLNKKRLEELIDTDGKAFSTPWYGQLMAGPQLIAHLCQIEYWLSTYGVTTEG</sequence>
<evidence type="ECO:0000256" key="2">
    <source>
        <dbReference type="ARBA" id="ARBA00005752"/>
    </source>
</evidence>
<name>A0A2I0QRY6_9BACI</name>
<dbReference type="GO" id="GO:0005524">
    <property type="term" value="F:ATP binding"/>
    <property type="evidence" value="ECO:0007669"/>
    <property type="project" value="UniProtKB-KW"/>
</dbReference>
<dbReference type="NCBIfam" id="TIGR01536">
    <property type="entry name" value="asn_synth_AEB"/>
    <property type="match status" value="1"/>
</dbReference>
<dbReference type="PANTHER" id="PTHR43284:SF1">
    <property type="entry name" value="ASPARAGINE SYNTHETASE"/>
    <property type="match status" value="1"/>
</dbReference>